<dbReference type="EMBL" id="JAMQGR010000001">
    <property type="protein sequence ID" value="MCM2564814.1"/>
    <property type="molecule type" value="Genomic_DNA"/>
</dbReference>
<name>A0ABT0WMY4_9BURK</name>
<evidence type="ECO:0000313" key="2">
    <source>
        <dbReference type="EMBL" id="MCM2564814.1"/>
    </source>
</evidence>
<keyword evidence="3" id="KW-1185">Reference proteome</keyword>
<protein>
    <submittedName>
        <fullName evidence="2">Uncharacterized protein</fullName>
    </submittedName>
</protein>
<gene>
    <name evidence="2" type="ORF">NCG91_04325</name>
</gene>
<evidence type="ECO:0000256" key="1">
    <source>
        <dbReference type="SAM" id="MobiDB-lite"/>
    </source>
</evidence>
<evidence type="ECO:0000313" key="3">
    <source>
        <dbReference type="Proteomes" id="UP001202243"/>
    </source>
</evidence>
<dbReference type="Proteomes" id="UP001202243">
    <property type="component" value="Unassembled WGS sequence"/>
</dbReference>
<accession>A0ABT0WMY4</accession>
<comment type="caution">
    <text evidence="2">The sequence shown here is derived from an EMBL/GenBank/DDBJ whole genome shotgun (WGS) entry which is preliminary data.</text>
</comment>
<dbReference type="RefSeq" id="WP_251348716.1">
    <property type="nucleotide sequence ID" value="NZ_JAMQGR010000001.1"/>
</dbReference>
<sequence length="49" mass="5455">MVNRNPYVPPEDRADYLKSSIVNEEKAPAPAPATRKPQAKKPAAKPKRK</sequence>
<organism evidence="2 3">
    <name type="scientific">Janthinobacterium kumbetense</name>
    <dbReference type="NCBI Taxonomy" id="2950280"/>
    <lineage>
        <taxon>Bacteria</taxon>
        <taxon>Pseudomonadati</taxon>
        <taxon>Pseudomonadota</taxon>
        <taxon>Betaproteobacteria</taxon>
        <taxon>Burkholderiales</taxon>
        <taxon>Oxalobacteraceae</taxon>
        <taxon>Janthinobacterium</taxon>
    </lineage>
</organism>
<reference evidence="2 3" key="1">
    <citation type="submission" date="2022-06" db="EMBL/GenBank/DDBJ databases">
        <title>Janthinobacterium kumbetensis sp. nov., isolated from spring water in Turkey.</title>
        <authorList>
            <person name="Inan Bektas K."/>
            <person name="Belduz A.A."/>
            <person name="Canakci S."/>
            <person name="Nalcaoglu A."/>
            <person name="Ceylan E."/>
            <person name="Kati H."/>
        </authorList>
    </citation>
    <scope>NUCLEOTIDE SEQUENCE [LARGE SCALE GENOMIC DNA]</scope>
    <source>
        <strain evidence="2 3">GK</strain>
    </source>
</reference>
<proteinExistence type="predicted"/>
<feature type="region of interest" description="Disordered" evidence="1">
    <location>
        <begin position="19"/>
        <end position="49"/>
    </location>
</feature>
<feature type="compositionally biased region" description="Basic residues" evidence="1">
    <location>
        <begin position="37"/>
        <end position="49"/>
    </location>
</feature>